<feature type="site" description="Transition state stabilizer" evidence="8">
    <location>
        <position position="206"/>
    </location>
</feature>
<evidence type="ECO:0000256" key="4">
    <source>
        <dbReference type="ARBA" id="ARBA00022679"/>
    </source>
</evidence>
<dbReference type="InterPro" id="IPR039901">
    <property type="entry name" value="Kdotransferase"/>
</dbReference>
<keyword evidence="11" id="KW-0328">Glycosyltransferase</keyword>
<evidence type="ECO:0000256" key="2">
    <source>
        <dbReference type="ARBA" id="ARBA00012621"/>
    </source>
</evidence>
<dbReference type="GO" id="GO:0009244">
    <property type="term" value="P:lipopolysaccharide core region biosynthetic process"/>
    <property type="evidence" value="ECO:0007669"/>
    <property type="project" value="UniProtKB-UniRule"/>
</dbReference>
<evidence type="ECO:0000313" key="12">
    <source>
        <dbReference type="Proteomes" id="UP000653156"/>
    </source>
</evidence>
<dbReference type="EC" id="2.4.99.12" evidence="2 9"/>
<dbReference type="Gene3D" id="3.40.50.11720">
    <property type="entry name" value="3-Deoxy-D-manno-octulosonic-acid transferase, N-terminal domain"/>
    <property type="match status" value="1"/>
</dbReference>
<keyword evidence="9" id="KW-0448">Lipopolysaccharide biosynthesis</keyword>
<feature type="site" description="Transition state stabilizer" evidence="8">
    <location>
        <position position="130"/>
    </location>
</feature>
<dbReference type="InterPro" id="IPR007507">
    <property type="entry name" value="Glycos_transf_N"/>
</dbReference>
<dbReference type="SUPFAM" id="SSF53756">
    <property type="entry name" value="UDP-Glycosyltransferase/glycogen phosphorylase"/>
    <property type="match status" value="1"/>
</dbReference>
<comment type="subcellular location">
    <subcellularLocation>
        <location evidence="9">Cell membrane</location>
    </subcellularLocation>
</comment>
<dbReference type="AlphaFoldDB" id="A0A892ZFU7"/>
<dbReference type="FunFam" id="3.40.50.11720:FF:000001">
    <property type="entry name" value="3-deoxy-D-manno-octulosonic acid transferase"/>
    <property type="match status" value="1"/>
</dbReference>
<keyword evidence="9" id="KW-0472">Membrane</keyword>
<accession>A0A892ZFU7</accession>
<dbReference type="GO" id="GO:0009245">
    <property type="term" value="P:lipid A biosynthetic process"/>
    <property type="evidence" value="ECO:0007669"/>
    <property type="project" value="TreeGrafter"/>
</dbReference>
<evidence type="ECO:0000256" key="1">
    <source>
        <dbReference type="ARBA" id="ARBA00004713"/>
    </source>
</evidence>
<dbReference type="KEGG" id="ptes:JQU52_14370"/>
<evidence type="ECO:0000313" key="11">
    <source>
        <dbReference type="EMBL" id="QRQ81822.1"/>
    </source>
</evidence>
<dbReference type="GO" id="GO:0005886">
    <property type="term" value="C:plasma membrane"/>
    <property type="evidence" value="ECO:0007669"/>
    <property type="project" value="UniProtKB-SubCell"/>
</dbReference>
<gene>
    <name evidence="11" type="primary">waaA</name>
    <name evidence="11" type="ORF">JQU52_14370</name>
</gene>
<evidence type="ECO:0000256" key="3">
    <source>
        <dbReference type="ARBA" id="ARBA00019077"/>
    </source>
</evidence>
<evidence type="ECO:0000256" key="9">
    <source>
        <dbReference type="RuleBase" id="RU365103"/>
    </source>
</evidence>
<comment type="function">
    <text evidence="9">Involved in lipopolysaccharide (LPS) biosynthesis. Catalyzes the transfer of 3-deoxy-D-manno-octulosonate (Kdo) residue(s) from CMP-Kdo to lipid IV(A), the tetraacyldisaccharide-1,4'-bisphosphate precursor of lipid A.</text>
</comment>
<comment type="similarity">
    <text evidence="9">Belongs to the glycosyltransferase group 1 family.</text>
</comment>
<sequence>MLLNFLYQTLWQIAPPFIRRYLRRRARQAPAYLAHWNERFGQPHPAPMQKAIWVHAVSVGETRAAEPLIQALQQHFPNTPLLITQTTPTGRATAETLYPQAQCRYLPYDKPSYIRQFLHEHQPRLGILMETEIWPNTLFLCHQHGIPMFMANARLSEKSQQGYLKARSLIRPALQTLLGCYAQTEADAERLRRIGAAHVTVCGNSKYDISAPAAMHALAADFKQRIGNRPVVVAASTRFYQQQDEAALLLQAWQAYRGNALLIIVPRHPERFQAAFSSAEQHGFKVQNRSDNTPVHANTQIWIGDSMGELFAYFLAAEVAFVGGSLVDSGCHNMIEPIACGLPTLFGPSTYNFAAAAASAVASGAAVQVADATAWQQQTAALLANPAARTHMAAQAHGFIRQHQGASARMAAAIGASIAATKPT</sequence>
<keyword evidence="12" id="KW-1185">Reference proteome</keyword>
<dbReference type="EMBL" id="CP069798">
    <property type="protein sequence ID" value="QRQ81822.1"/>
    <property type="molecule type" value="Genomic_DNA"/>
</dbReference>
<dbReference type="InterPro" id="IPR038107">
    <property type="entry name" value="Glycos_transf_N_sf"/>
</dbReference>
<protein>
    <recommendedName>
        <fullName evidence="3 9">3-deoxy-D-manno-octulosonic acid transferase</fullName>
        <shortName evidence="9">Kdo transferase</shortName>
        <ecNumber evidence="2 9">2.4.99.12</ecNumber>
    </recommendedName>
    <alternativeName>
        <fullName evidence="5 9">Lipid IV(A) 3-deoxy-D-manno-octulosonic acid transferase</fullName>
    </alternativeName>
</protein>
<evidence type="ECO:0000256" key="5">
    <source>
        <dbReference type="ARBA" id="ARBA00031445"/>
    </source>
</evidence>
<dbReference type="Pfam" id="PF04413">
    <property type="entry name" value="Glycos_transf_N"/>
    <property type="match status" value="1"/>
</dbReference>
<organism evidence="11 12">
    <name type="scientific">Paralysiella testudinis</name>
    <dbReference type="NCBI Taxonomy" id="2809020"/>
    <lineage>
        <taxon>Bacteria</taxon>
        <taxon>Pseudomonadati</taxon>
        <taxon>Pseudomonadota</taxon>
        <taxon>Betaproteobacteria</taxon>
        <taxon>Neisseriales</taxon>
        <taxon>Neisseriaceae</taxon>
        <taxon>Paralysiella</taxon>
    </lineage>
</organism>
<feature type="active site" description="Proton acceptor" evidence="7">
    <location>
        <position position="61"/>
    </location>
</feature>
<evidence type="ECO:0000256" key="7">
    <source>
        <dbReference type="PIRSR" id="PIRSR639901-1"/>
    </source>
</evidence>
<dbReference type="PANTHER" id="PTHR42755:SF1">
    <property type="entry name" value="3-DEOXY-D-MANNO-OCTULOSONIC ACID TRANSFERASE, MITOCHONDRIAL-RELATED"/>
    <property type="match status" value="1"/>
</dbReference>
<keyword evidence="9" id="KW-1003">Cell membrane</keyword>
<evidence type="ECO:0000259" key="10">
    <source>
        <dbReference type="Pfam" id="PF04413"/>
    </source>
</evidence>
<comment type="pathway">
    <text evidence="1 9">Bacterial outer membrane biogenesis; LPS core biosynthesis.</text>
</comment>
<dbReference type="Gene3D" id="3.40.50.2000">
    <property type="entry name" value="Glycogen Phosphorylase B"/>
    <property type="match status" value="1"/>
</dbReference>
<keyword evidence="4 9" id="KW-0808">Transferase</keyword>
<reference evidence="11" key="1">
    <citation type="submission" date="2021-02" db="EMBL/GenBank/DDBJ databases">
        <title>Neisseriaceae sp. 26B isolated from the cloaca of a Common Toad-headed Turtle (Mesoclemmys nasuta).</title>
        <authorList>
            <person name="Spergser J."/>
            <person name="Busse H.-J."/>
        </authorList>
    </citation>
    <scope>NUCLEOTIDE SEQUENCE</scope>
    <source>
        <strain evidence="11">26B</strain>
    </source>
</reference>
<evidence type="ECO:0000256" key="6">
    <source>
        <dbReference type="ARBA" id="ARBA00049183"/>
    </source>
</evidence>
<dbReference type="GO" id="GO:0043842">
    <property type="term" value="F:Kdo transferase activity"/>
    <property type="evidence" value="ECO:0007669"/>
    <property type="project" value="UniProtKB-EC"/>
</dbReference>
<evidence type="ECO:0000256" key="8">
    <source>
        <dbReference type="PIRSR" id="PIRSR639901-2"/>
    </source>
</evidence>
<proteinExistence type="inferred from homology"/>
<dbReference type="Proteomes" id="UP000653156">
    <property type="component" value="Chromosome"/>
</dbReference>
<comment type="catalytic activity">
    <reaction evidence="6 9">
        <text>lipid IVA (E. coli) + CMP-3-deoxy-beta-D-manno-octulosonate = alpha-Kdo-(2-&gt;6)-lipid IVA (E. coli) + CMP + H(+)</text>
        <dbReference type="Rhea" id="RHEA:28066"/>
        <dbReference type="ChEBI" id="CHEBI:15378"/>
        <dbReference type="ChEBI" id="CHEBI:58603"/>
        <dbReference type="ChEBI" id="CHEBI:60364"/>
        <dbReference type="ChEBI" id="CHEBI:60377"/>
        <dbReference type="ChEBI" id="CHEBI:85987"/>
        <dbReference type="EC" id="2.4.99.12"/>
    </reaction>
</comment>
<dbReference type="UniPathway" id="UPA00958"/>
<dbReference type="NCBIfam" id="NF004386">
    <property type="entry name" value="PRK05749.1-2"/>
    <property type="match status" value="1"/>
</dbReference>
<feature type="domain" description="3-deoxy-D-manno-octulosonic-acid transferase N-terminal" evidence="10">
    <location>
        <begin position="35"/>
        <end position="209"/>
    </location>
</feature>
<name>A0A892ZFU7_9NEIS</name>
<dbReference type="RefSeq" id="WP_230339125.1">
    <property type="nucleotide sequence ID" value="NZ_CP069798.1"/>
</dbReference>
<dbReference type="PANTHER" id="PTHR42755">
    <property type="entry name" value="3-DEOXY-MANNO-OCTULOSONATE CYTIDYLYLTRANSFERASE"/>
    <property type="match status" value="1"/>
</dbReference>